<organism evidence="2 3">
    <name type="scientific">Thelohanellus kitauei</name>
    <name type="common">Myxosporean</name>
    <dbReference type="NCBI Taxonomy" id="669202"/>
    <lineage>
        <taxon>Eukaryota</taxon>
        <taxon>Metazoa</taxon>
        <taxon>Cnidaria</taxon>
        <taxon>Myxozoa</taxon>
        <taxon>Myxosporea</taxon>
        <taxon>Bivalvulida</taxon>
        <taxon>Platysporina</taxon>
        <taxon>Myxobolidae</taxon>
        <taxon>Thelohanellus</taxon>
    </lineage>
</organism>
<dbReference type="InterPro" id="IPR054465">
    <property type="entry name" value="Integrase_p58-like_C"/>
</dbReference>
<evidence type="ECO:0000313" key="3">
    <source>
        <dbReference type="Proteomes" id="UP000031668"/>
    </source>
</evidence>
<dbReference type="OrthoDB" id="10066265at2759"/>
<dbReference type="Pfam" id="PF22938">
    <property type="entry name" value="Integrase_p58_C"/>
    <property type="match status" value="1"/>
</dbReference>
<reference evidence="2 3" key="1">
    <citation type="journal article" date="2014" name="Genome Biol. Evol.">
        <title>The genome of the myxosporean Thelohanellus kitauei shows adaptations to nutrient acquisition within its fish host.</title>
        <authorList>
            <person name="Yang Y."/>
            <person name="Xiong J."/>
            <person name="Zhou Z."/>
            <person name="Huo F."/>
            <person name="Miao W."/>
            <person name="Ran C."/>
            <person name="Liu Y."/>
            <person name="Zhang J."/>
            <person name="Feng J."/>
            <person name="Wang M."/>
            <person name="Wang M."/>
            <person name="Wang L."/>
            <person name="Yao B."/>
        </authorList>
    </citation>
    <scope>NUCLEOTIDE SEQUENCE [LARGE SCALE GENOMIC DNA]</scope>
    <source>
        <strain evidence="2">Wuqing</strain>
    </source>
</reference>
<evidence type="ECO:0000259" key="1">
    <source>
        <dbReference type="Pfam" id="PF22938"/>
    </source>
</evidence>
<feature type="domain" description="Integrase p58-like C-terminal" evidence="1">
    <location>
        <begin position="109"/>
        <end position="142"/>
    </location>
</feature>
<dbReference type="AlphaFoldDB" id="A0A0C2J5W5"/>
<comment type="caution">
    <text evidence="2">The sequence shown here is derived from an EMBL/GenBank/DDBJ whole genome shotgun (WGS) entry which is preliminary data.</text>
</comment>
<protein>
    <recommendedName>
        <fullName evidence="1">Integrase p58-like C-terminal domain-containing protein</fullName>
    </recommendedName>
</protein>
<name>A0A0C2J5W5_THEKT</name>
<gene>
    <name evidence="2" type="ORF">RF11_14356</name>
</gene>
<dbReference type="EMBL" id="JWZT01000945">
    <property type="protein sequence ID" value="KII73159.1"/>
    <property type="molecule type" value="Genomic_DNA"/>
</dbReference>
<proteinExistence type="predicted"/>
<dbReference type="Proteomes" id="UP000031668">
    <property type="component" value="Unassembled WGS sequence"/>
</dbReference>
<keyword evidence="3" id="KW-1185">Reference proteome</keyword>
<evidence type="ECO:0000313" key="2">
    <source>
        <dbReference type="EMBL" id="KII73159.1"/>
    </source>
</evidence>
<sequence length="210" mass="24774">MSLRFSNSDSTGYSPYEILFGKFPRTISDTRFDRDEKNEPDNRVMHTFVEDLKKTLNKIHHEADKNIHRSEQKYKNVYDKKSNFTQYKTNQLVLMKCLNPGSLEHRYKGPYKIIKKVGDVDYQISDIDKPDKTFIVHHDRLRGLPESQNLAENVKDPVLDEDNSTKPVSEPKRQIKIPKENLEFCRRYLPSFLDGGRNVTRDSNDNYIRF</sequence>
<accession>A0A0C2J5W5</accession>